<evidence type="ECO:0000256" key="5">
    <source>
        <dbReference type="RuleBase" id="RU362059"/>
    </source>
</evidence>
<dbReference type="GO" id="GO:0015020">
    <property type="term" value="F:glucuronosyltransferase activity"/>
    <property type="evidence" value="ECO:0007669"/>
    <property type="project" value="UniProtKB-EC"/>
</dbReference>
<organism evidence="6 7">
    <name type="scientific">Pomacea canaliculata</name>
    <name type="common">Golden apple snail</name>
    <dbReference type="NCBI Taxonomy" id="400727"/>
    <lineage>
        <taxon>Eukaryota</taxon>
        <taxon>Metazoa</taxon>
        <taxon>Spiralia</taxon>
        <taxon>Lophotrochozoa</taxon>
        <taxon>Mollusca</taxon>
        <taxon>Gastropoda</taxon>
        <taxon>Caenogastropoda</taxon>
        <taxon>Architaenioglossa</taxon>
        <taxon>Ampullarioidea</taxon>
        <taxon>Ampullariidae</taxon>
        <taxon>Pomacea</taxon>
    </lineage>
</organism>
<proteinExistence type="inferred from homology"/>
<dbReference type="Pfam" id="PF00201">
    <property type="entry name" value="UDPGT"/>
    <property type="match status" value="1"/>
</dbReference>
<reference evidence="6 7" key="1">
    <citation type="submission" date="2018-04" db="EMBL/GenBank/DDBJ databases">
        <title>The genome of golden apple snail Pomacea canaliculata provides insight into stress tolerance and invasive adaptation.</title>
        <authorList>
            <person name="Liu C."/>
            <person name="Liu B."/>
            <person name="Ren Y."/>
            <person name="Zhang Y."/>
            <person name="Wang H."/>
            <person name="Li S."/>
            <person name="Jiang F."/>
            <person name="Yin L."/>
            <person name="Zhang G."/>
            <person name="Qian W."/>
            <person name="Fan W."/>
        </authorList>
    </citation>
    <scope>NUCLEOTIDE SEQUENCE [LARGE SCALE GENOMIC DNA]</scope>
    <source>
        <strain evidence="6">SZHN2017</strain>
        <tissue evidence="6">Muscle</tissue>
    </source>
</reference>
<evidence type="ECO:0000313" key="6">
    <source>
        <dbReference type="EMBL" id="PVD25019.1"/>
    </source>
</evidence>
<dbReference type="PROSITE" id="PS00375">
    <property type="entry name" value="UDPGT"/>
    <property type="match status" value="1"/>
</dbReference>
<dbReference type="InterPro" id="IPR035595">
    <property type="entry name" value="UDP_glycos_trans_CS"/>
</dbReference>
<dbReference type="PANTHER" id="PTHR48043">
    <property type="entry name" value="EG:EG0003.4 PROTEIN-RELATED"/>
    <property type="match status" value="1"/>
</dbReference>
<evidence type="ECO:0000256" key="2">
    <source>
        <dbReference type="ARBA" id="ARBA00022676"/>
    </source>
</evidence>
<keyword evidence="3 4" id="KW-0808">Transferase</keyword>
<dbReference type="Proteomes" id="UP000245119">
    <property type="component" value="Linkage Group LG9"/>
</dbReference>
<sequence length="508" mass="57434">MKRRTACWHLCLCVMMMFSAPCETKRVMLMSLPISSHAVMHLTLAEALRAKGHEVWVVLSTDVVRKGYLDLKGVHIIEYTTSISMQDDIALPLFLKPYFEGREPEIENHIQLMWQLNDEIMTNQSLFQTMRDAKPDLFMCDDGDHSRIYLIFAYRMGIPFAGLHFAQDPFFRRIPFSPAVDPIEFLPLGQHMTFAERLNNFLSYVSLYMGHPLCPENAVELYAPEMPYIPMTMLGARAEVYLSENDHFLDYPRPSLPNTKVTGGIAASPAKPLSEDLQEFMDNAKDGVVIVSFGSLVLDLPEGAVSKLLSALESMPMKVVFRANRTSPDPGRILIMPWIPQNDLLAHPNSKVLVTHCGASSQAQALYHAVPMLSIPLFYDQFYNAERVRQKGFGLTLDLRTADVSDIVSALMTLWKSSAYRDAIARASRLFHDQMGVPAERGAYWLDHVMKYGGGYMRSAGQEIPLYQFLLLDVVFFIVAALIVCLCLMSAALWCFWGKCFQRKSKAD</sequence>
<dbReference type="PANTHER" id="PTHR48043:SF145">
    <property type="entry name" value="FI06409P-RELATED"/>
    <property type="match status" value="1"/>
</dbReference>
<dbReference type="InterPro" id="IPR002213">
    <property type="entry name" value="UDP_glucos_trans"/>
</dbReference>
<accession>A0A2T7NV14</accession>
<keyword evidence="5" id="KW-0732">Signal</keyword>
<feature type="chain" id="PRO_5015374704" description="UDP-glucuronosyltransferase" evidence="5">
    <location>
        <begin position="25"/>
        <end position="508"/>
    </location>
</feature>
<name>A0A2T7NV14_POMCA</name>
<gene>
    <name evidence="6" type="ORF">C0Q70_15516</name>
</gene>
<dbReference type="OMA" id="HMCRRMF"/>
<evidence type="ECO:0000256" key="3">
    <source>
        <dbReference type="ARBA" id="ARBA00022679"/>
    </source>
</evidence>
<evidence type="ECO:0000313" key="7">
    <source>
        <dbReference type="Proteomes" id="UP000245119"/>
    </source>
</evidence>
<dbReference type="GO" id="GO:0016020">
    <property type="term" value="C:membrane"/>
    <property type="evidence" value="ECO:0007669"/>
    <property type="project" value="UniProtKB-SubCell"/>
</dbReference>
<keyword evidence="5" id="KW-0472">Membrane</keyword>
<dbReference type="EMBL" id="PZQS01000009">
    <property type="protein sequence ID" value="PVD25019.1"/>
    <property type="molecule type" value="Genomic_DNA"/>
</dbReference>
<evidence type="ECO:0000256" key="1">
    <source>
        <dbReference type="ARBA" id="ARBA00009995"/>
    </source>
</evidence>
<keyword evidence="2 4" id="KW-0328">Glycosyltransferase</keyword>
<comment type="caution">
    <text evidence="6">The sequence shown here is derived from an EMBL/GenBank/DDBJ whole genome shotgun (WGS) entry which is preliminary data.</text>
</comment>
<dbReference type="InterPro" id="IPR050271">
    <property type="entry name" value="UDP-glycosyltransferase"/>
</dbReference>
<protein>
    <recommendedName>
        <fullName evidence="5">UDP-glucuronosyltransferase</fullName>
        <ecNumber evidence="5">2.4.1.17</ecNumber>
    </recommendedName>
</protein>
<feature type="transmembrane region" description="Helical" evidence="5">
    <location>
        <begin position="466"/>
        <end position="497"/>
    </location>
</feature>
<dbReference type="Gene3D" id="3.40.50.2000">
    <property type="entry name" value="Glycogen Phosphorylase B"/>
    <property type="match status" value="2"/>
</dbReference>
<evidence type="ECO:0000256" key="4">
    <source>
        <dbReference type="RuleBase" id="RU003718"/>
    </source>
</evidence>
<dbReference type="OrthoDB" id="5835829at2759"/>
<keyword evidence="7" id="KW-1185">Reference proteome</keyword>
<dbReference type="AlphaFoldDB" id="A0A2T7NV14"/>
<dbReference type="CDD" id="cd03784">
    <property type="entry name" value="GT1_Gtf-like"/>
    <property type="match status" value="1"/>
</dbReference>
<comment type="catalytic activity">
    <reaction evidence="5">
        <text>glucuronate acceptor + UDP-alpha-D-glucuronate = acceptor beta-D-glucuronoside + UDP + H(+)</text>
        <dbReference type="Rhea" id="RHEA:21032"/>
        <dbReference type="ChEBI" id="CHEBI:15378"/>
        <dbReference type="ChEBI" id="CHEBI:58052"/>
        <dbReference type="ChEBI" id="CHEBI:58223"/>
        <dbReference type="ChEBI" id="CHEBI:132367"/>
        <dbReference type="ChEBI" id="CHEBI:132368"/>
        <dbReference type="EC" id="2.4.1.17"/>
    </reaction>
</comment>
<comment type="subcellular location">
    <subcellularLocation>
        <location evidence="5">Membrane</location>
        <topology evidence="5">Single-pass membrane protein</topology>
    </subcellularLocation>
</comment>
<comment type="similarity">
    <text evidence="1 4">Belongs to the UDP-glycosyltransferase family.</text>
</comment>
<dbReference type="SUPFAM" id="SSF53756">
    <property type="entry name" value="UDP-Glycosyltransferase/glycogen phosphorylase"/>
    <property type="match status" value="1"/>
</dbReference>
<feature type="signal peptide" evidence="5">
    <location>
        <begin position="1"/>
        <end position="24"/>
    </location>
</feature>
<dbReference type="FunFam" id="3.40.50.2000:FF:000021">
    <property type="entry name" value="UDP-glucuronosyltransferase"/>
    <property type="match status" value="1"/>
</dbReference>
<keyword evidence="5" id="KW-0812">Transmembrane</keyword>
<dbReference type="EC" id="2.4.1.17" evidence="5"/>
<keyword evidence="5" id="KW-1133">Transmembrane helix</keyword>